<dbReference type="PANTHER" id="PTHR30461">
    <property type="entry name" value="DNA-INVERTASE FROM LAMBDOID PROPHAGE"/>
    <property type="match status" value="1"/>
</dbReference>
<proteinExistence type="predicted"/>
<dbReference type="GO" id="GO:0000150">
    <property type="term" value="F:DNA strand exchange activity"/>
    <property type="evidence" value="ECO:0007669"/>
    <property type="project" value="InterPro"/>
</dbReference>
<dbReference type="Pfam" id="PF00239">
    <property type="entry name" value="Resolvase"/>
    <property type="match status" value="1"/>
</dbReference>
<dbReference type="CDD" id="cd00338">
    <property type="entry name" value="Ser_Recombinase"/>
    <property type="match status" value="1"/>
</dbReference>
<dbReference type="AlphaFoldDB" id="A0A9Y1BKY0"/>
<evidence type="ECO:0000259" key="1">
    <source>
        <dbReference type="PROSITE" id="PS51737"/>
    </source>
</evidence>
<gene>
    <name evidence="2" type="ORF">K9W45_00345</name>
</gene>
<dbReference type="EMBL" id="CP084166">
    <property type="protein sequence ID" value="UJG40923.1"/>
    <property type="molecule type" value="Genomic_DNA"/>
</dbReference>
<dbReference type="Proteomes" id="UP001201020">
    <property type="component" value="Chromosome"/>
</dbReference>
<feature type="domain" description="Recombinase" evidence="1">
    <location>
        <begin position="151"/>
        <end position="240"/>
    </location>
</feature>
<accession>A0A9Y1BKY0</accession>
<dbReference type="PROSITE" id="PS51737">
    <property type="entry name" value="RECOMBINASE_DNA_BIND"/>
    <property type="match status" value="1"/>
</dbReference>
<organism evidence="2">
    <name type="scientific">Candidatus Heimdallarchaeum aukensis</name>
    <dbReference type="NCBI Taxonomy" id="2876573"/>
    <lineage>
        <taxon>Archaea</taxon>
        <taxon>Promethearchaeati</taxon>
        <taxon>Candidatus Heimdallarchaeota</taxon>
        <taxon>Candidatus Heimdallarchaeia (ex Rinke et al. 2021) (nom. nud.)</taxon>
        <taxon>Candidatus Heimdallarchaeales</taxon>
        <taxon>Candidatus Heimdallarchaeaceae</taxon>
        <taxon>Candidatus Heimdallarchaeum</taxon>
    </lineage>
</organism>
<dbReference type="GO" id="GO:0003677">
    <property type="term" value="F:DNA binding"/>
    <property type="evidence" value="ECO:0007669"/>
    <property type="project" value="InterPro"/>
</dbReference>
<evidence type="ECO:0000313" key="2">
    <source>
        <dbReference type="EMBL" id="UJG40923.1"/>
    </source>
</evidence>
<reference evidence="2" key="1">
    <citation type="journal article" date="2022" name="Nat. Microbiol.">
        <title>Unique mobile elements and scalable gene flow at the prokaryote-eukaryote boundary revealed by circularized Asgard archaea genomes.</title>
        <authorList>
            <person name="Wu F."/>
            <person name="Speth D.R."/>
            <person name="Philosof A."/>
            <person name="Cremiere A."/>
            <person name="Narayanan A."/>
            <person name="Barco R.A."/>
            <person name="Connon S.A."/>
            <person name="Amend J.P."/>
            <person name="Antoshechkin I.A."/>
            <person name="Orphan V.J."/>
        </authorList>
    </citation>
    <scope>NUCLEOTIDE SEQUENCE</scope>
    <source>
        <strain evidence="2">PM71</strain>
    </source>
</reference>
<dbReference type="SMART" id="SM00857">
    <property type="entry name" value="Resolvase"/>
    <property type="match status" value="1"/>
</dbReference>
<dbReference type="InterPro" id="IPR011109">
    <property type="entry name" value="DNA_bind_recombinase_dom"/>
</dbReference>
<dbReference type="InterPro" id="IPR050639">
    <property type="entry name" value="SSR_resolvase"/>
</dbReference>
<dbReference type="InterPro" id="IPR038109">
    <property type="entry name" value="DNA_bind_recomb_sf"/>
</dbReference>
<dbReference type="Gene3D" id="3.90.1750.20">
    <property type="entry name" value="Putative Large Serine Recombinase, Chain B, Domain 2"/>
    <property type="match status" value="1"/>
</dbReference>
<protein>
    <submittedName>
        <fullName evidence="2">Recombinase family protein</fullName>
    </submittedName>
</protein>
<dbReference type="PANTHER" id="PTHR30461:SF23">
    <property type="entry name" value="DNA RECOMBINASE-RELATED"/>
    <property type="match status" value="1"/>
</dbReference>
<dbReference type="Gene3D" id="3.40.50.1390">
    <property type="entry name" value="Resolvase, N-terminal catalytic domain"/>
    <property type="match status" value="1"/>
</dbReference>
<dbReference type="SUPFAM" id="SSF53041">
    <property type="entry name" value="Resolvase-like"/>
    <property type="match status" value="1"/>
</dbReference>
<dbReference type="InterPro" id="IPR006119">
    <property type="entry name" value="Resolv_N"/>
</dbReference>
<sequence length="240" mass="27909">MIRCVIYARTSTADQTSGLETQIEDVTAKIYQAGDRAIVRIIKDQDIAGDSDPEYRPGFKEILEMAKNNQFDELWSQSRDRLSRDVDILGYIRILLKKNNVSIVCLDDEENKVISRVKDLFGEMELQKYREKRYKGMMRRLKEQKVMSRPPFGYKVNEEGKLVVDEEKAAIIRRLFSEFDNPLASLKSLSLKYNLSVSTLRNIRSNPIYRTGEVRWAGKIAYYVDPIVPENKDQKLKLDD</sequence>
<dbReference type="InterPro" id="IPR036162">
    <property type="entry name" value="Resolvase-like_N_sf"/>
</dbReference>
<name>A0A9Y1BKY0_9ARCH</name>